<evidence type="ECO:0000256" key="4">
    <source>
        <dbReference type="ARBA" id="ARBA00022692"/>
    </source>
</evidence>
<dbReference type="PANTHER" id="PTHR43045:SF4">
    <property type="entry name" value="TRANSPORTER YDFJ-RELATED"/>
    <property type="match status" value="1"/>
</dbReference>
<feature type="transmembrane region" description="Helical" evidence="7">
    <location>
        <begin position="190"/>
        <end position="209"/>
    </location>
</feature>
<dbReference type="InterPro" id="IPR011701">
    <property type="entry name" value="MFS"/>
</dbReference>
<evidence type="ECO:0000256" key="7">
    <source>
        <dbReference type="SAM" id="Phobius"/>
    </source>
</evidence>
<evidence type="ECO:0000256" key="1">
    <source>
        <dbReference type="ARBA" id="ARBA00004651"/>
    </source>
</evidence>
<dbReference type="GO" id="GO:0022857">
    <property type="term" value="F:transmembrane transporter activity"/>
    <property type="evidence" value="ECO:0007669"/>
    <property type="project" value="InterPro"/>
</dbReference>
<accession>A0A9Y2MWN5</accession>
<evidence type="ECO:0000256" key="2">
    <source>
        <dbReference type="ARBA" id="ARBA00022448"/>
    </source>
</evidence>
<feature type="transmembrane region" description="Helical" evidence="7">
    <location>
        <begin position="155"/>
        <end position="178"/>
    </location>
</feature>
<evidence type="ECO:0000313" key="10">
    <source>
        <dbReference type="Proteomes" id="UP001236014"/>
    </source>
</evidence>
<dbReference type="AlphaFoldDB" id="A0A9Y2MWN5"/>
<dbReference type="GO" id="GO:0005886">
    <property type="term" value="C:plasma membrane"/>
    <property type="evidence" value="ECO:0007669"/>
    <property type="project" value="UniProtKB-SubCell"/>
</dbReference>
<name>A0A9Y2MWN5_9PSEU</name>
<feature type="transmembrane region" description="Helical" evidence="7">
    <location>
        <begin position="285"/>
        <end position="303"/>
    </location>
</feature>
<dbReference type="KEGG" id="acab:QRX50_42405"/>
<dbReference type="InterPro" id="IPR020846">
    <property type="entry name" value="MFS_dom"/>
</dbReference>
<sequence>MTVPLTEERLTPEARRSVIGGILSLFVDSFDIYLPALVLPAVMDYFEPASMSATTKVTLVTVIFVVTLLGRPIGGPIFGNLADRIGRRRVTMITGVGFTVVTLLIGLMPGYASWGYGSIVGLILLRLIGGIFLGGGYAGPVPLAIERSPMRRRGLVGGVMAAGAPAAITLISIIQLVVLERFSGPALQSWGWRIPFFFGFLLGIAYVAYYSRVKEVDLEELKKSREGNRAPLFQLFDRKNIRGFGQVFLLMTGMWFAAQIVLSFMPGLLVGVLHQNPSDVSTLEIIANVATILGMIGAGVWGQRIGRRKLLLGCAVAITIGASLAYVSLVLLARSGAGFLPIGIVAIVAFVLPNAPLGCLVVYLNERFGAGVRSSGYGTVYTLSLILPALYSVWITVLQAVLPYEYTAVVLIVIGGVLFFAGAWIGPETRGTVLLGEPAAGPVGRRAETASE</sequence>
<evidence type="ECO:0000256" key="6">
    <source>
        <dbReference type="ARBA" id="ARBA00023136"/>
    </source>
</evidence>
<dbReference type="PROSITE" id="PS00217">
    <property type="entry name" value="SUGAR_TRANSPORT_2"/>
    <property type="match status" value="1"/>
</dbReference>
<keyword evidence="4 7" id="KW-0812">Transmembrane</keyword>
<gene>
    <name evidence="9" type="ORF">QRX50_42405</name>
</gene>
<proteinExistence type="predicted"/>
<dbReference type="SUPFAM" id="SSF103473">
    <property type="entry name" value="MFS general substrate transporter"/>
    <property type="match status" value="1"/>
</dbReference>
<keyword evidence="10" id="KW-1185">Reference proteome</keyword>
<evidence type="ECO:0000256" key="5">
    <source>
        <dbReference type="ARBA" id="ARBA00022989"/>
    </source>
</evidence>
<organism evidence="9 10">
    <name type="scientific">Amycolatopsis carbonis</name>
    <dbReference type="NCBI Taxonomy" id="715471"/>
    <lineage>
        <taxon>Bacteria</taxon>
        <taxon>Bacillati</taxon>
        <taxon>Actinomycetota</taxon>
        <taxon>Actinomycetes</taxon>
        <taxon>Pseudonocardiales</taxon>
        <taxon>Pseudonocardiaceae</taxon>
        <taxon>Amycolatopsis</taxon>
    </lineage>
</organism>
<evidence type="ECO:0000313" key="9">
    <source>
        <dbReference type="EMBL" id="WIX77982.1"/>
    </source>
</evidence>
<dbReference type="PROSITE" id="PS50850">
    <property type="entry name" value="MFS"/>
    <property type="match status" value="1"/>
</dbReference>
<feature type="transmembrane region" description="Helical" evidence="7">
    <location>
        <begin position="21"/>
        <end position="43"/>
    </location>
</feature>
<evidence type="ECO:0000256" key="3">
    <source>
        <dbReference type="ARBA" id="ARBA00022475"/>
    </source>
</evidence>
<feature type="transmembrane region" description="Helical" evidence="7">
    <location>
        <begin position="339"/>
        <end position="364"/>
    </location>
</feature>
<dbReference type="PANTHER" id="PTHR43045">
    <property type="entry name" value="SHIKIMATE TRANSPORTER"/>
    <property type="match status" value="1"/>
</dbReference>
<dbReference type="Pfam" id="PF07690">
    <property type="entry name" value="MFS_1"/>
    <property type="match status" value="1"/>
</dbReference>
<dbReference type="RefSeq" id="WP_285968716.1">
    <property type="nucleotide sequence ID" value="NZ_CP127294.1"/>
</dbReference>
<feature type="transmembrane region" description="Helical" evidence="7">
    <location>
        <begin position="406"/>
        <end position="425"/>
    </location>
</feature>
<feature type="transmembrane region" description="Helical" evidence="7">
    <location>
        <begin position="376"/>
        <end position="394"/>
    </location>
</feature>
<feature type="transmembrane region" description="Helical" evidence="7">
    <location>
        <begin position="310"/>
        <end position="333"/>
    </location>
</feature>
<dbReference type="Gene3D" id="1.20.1250.20">
    <property type="entry name" value="MFS general substrate transporter like domains"/>
    <property type="match status" value="2"/>
</dbReference>
<feature type="transmembrane region" description="Helical" evidence="7">
    <location>
        <begin position="90"/>
        <end position="108"/>
    </location>
</feature>
<protein>
    <submittedName>
        <fullName evidence="9">MFS transporter</fullName>
    </submittedName>
</protein>
<dbReference type="InterPro" id="IPR036259">
    <property type="entry name" value="MFS_trans_sf"/>
</dbReference>
<dbReference type="Proteomes" id="UP001236014">
    <property type="component" value="Chromosome"/>
</dbReference>
<keyword evidence="6 7" id="KW-0472">Membrane</keyword>
<keyword evidence="5 7" id="KW-1133">Transmembrane helix</keyword>
<keyword evidence="3" id="KW-1003">Cell membrane</keyword>
<dbReference type="EMBL" id="CP127294">
    <property type="protein sequence ID" value="WIX77982.1"/>
    <property type="molecule type" value="Genomic_DNA"/>
</dbReference>
<evidence type="ECO:0000259" key="8">
    <source>
        <dbReference type="PROSITE" id="PS50850"/>
    </source>
</evidence>
<dbReference type="InterPro" id="IPR005829">
    <property type="entry name" value="Sugar_transporter_CS"/>
</dbReference>
<feature type="transmembrane region" description="Helical" evidence="7">
    <location>
        <begin position="49"/>
        <end position="69"/>
    </location>
</feature>
<keyword evidence="2" id="KW-0813">Transport</keyword>
<feature type="domain" description="Major facilitator superfamily (MFS) profile" evidence="8">
    <location>
        <begin position="17"/>
        <end position="430"/>
    </location>
</feature>
<comment type="subcellular location">
    <subcellularLocation>
        <location evidence="1">Cell membrane</location>
        <topology evidence="1">Multi-pass membrane protein</topology>
    </subcellularLocation>
</comment>
<reference evidence="9 10" key="1">
    <citation type="submission" date="2023-06" db="EMBL/GenBank/DDBJ databases">
        <authorList>
            <person name="Oyuntsetseg B."/>
            <person name="Kim S.B."/>
        </authorList>
    </citation>
    <scope>NUCLEOTIDE SEQUENCE [LARGE SCALE GENOMIC DNA]</scope>
    <source>
        <strain evidence="9 10">2-15</strain>
    </source>
</reference>
<feature type="transmembrane region" description="Helical" evidence="7">
    <location>
        <begin position="114"/>
        <end position="134"/>
    </location>
</feature>
<feature type="transmembrane region" description="Helical" evidence="7">
    <location>
        <begin position="247"/>
        <end position="273"/>
    </location>
</feature>